<dbReference type="Proteomes" id="UP000239156">
    <property type="component" value="Unassembled WGS sequence"/>
</dbReference>
<evidence type="ECO:0000313" key="2">
    <source>
        <dbReference type="EMBL" id="POW09838.1"/>
    </source>
</evidence>
<organism evidence="2 3">
    <name type="scientific">Puccinia striiformis</name>
    <dbReference type="NCBI Taxonomy" id="27350"/>
    <lineage>
        <taxon>Eukaryota</taxon>
        <taxon>Fungi</taxon>
        <taxon>Dikarya</taxon>
        <taxon>Basidiomycota</taxon>
        <taxon>Pucciniomycotina</taxon>
        <taxon>Pucciniomycetes</taxon>
        <taxon>Pucciniales</taxon>
        <taxon>Pucciniaceae</taxon>
        <taxon>Puccinia</taxon>
    </lineage>
</organism>
<evidence type="ECO:0000256" key="1">
    <source>
        <dbReference type="SAM" id="MobiDB-lite"/>
    </source>
</evidence>
<reference evidence="2" key="1">
    <citation type="submission" date="2017-12" db="EMBL/GenBank/DDBJ databases">
        <title>Gene loss provides genomic basis for host adaptation in cereal stripe rust fungi.</title>
        <authorList>
            <person name="Xia C."/>
        </authorList>
    </citation>
    <scope>NUCLEOTIDE SEQUENCE [LARGE SCALE GENOMIC DNA]</scope>
    <source>
        <strain evidence="2">93-210</strain>
    </source>
</reference>
<evidence type="ECO:0008006" key="4">
    <source>
        <dbReference type="Google" id="ProtNLM"/>
    </source>
</evidence>
<dbReference type="EMBL" id="PKSL01000051">
    <property type="protein sequence ID" value="POW09838.1"/>
    <property type="molecule type" value="Genomic_DNA"/>
</dbReference>
<comment type="caution">
    <text evidence="2">The sequence shown here is derived from an EMBL/GenBank/DDBJ whole genome shotgun (WGS) entry which is preliminary data.</text>
</comment>
<dbReference type="VEuPathDB" id="FungiDB:PSTT_06528"/>
<keyword evidence="3" id="KW-1185">Reference proteome</keyword>
<feature type="region of interest" description="Disordered" evidence="1">
    <location>
        <begin position="78"/>
        <end position="195"/>
    </location>
</feature>
<dbReference type="Pfam" id="PF08576">
    <property type="entry name" value="DUF1764"/>
    <property type="match status" value="1"/>
</dbReference>
<name>A0A2S4VK67_9BASI</name>
<sequence>MSLSPGHQARNLPSQMQLQEICSISENLEREILKNKKKQESDGSRHHIKDKNTGKGATMVAKKNLTEIDAIFATRGTSKANTSVNKSKDSTVVGRFPGPSNGTGLTKGGRRRGTNEVQGETTHSKLPQQLRSNQNSKRRAEHEVELILDPSQAILNPPPHPDSNLKNKKKKVNSNLDVDDEQERAFRDSRGTRPKTEDGLMIYSVEELKIGLGLDTPECPFDCQCCF</sequence>
<evidence type="ECO:0000313" key="3">
    <source>
        <dbReference type="Proteomes" id="UP000239156"/>
    </source>
</evidence>
<dbReference type="AlphaFoldDB" id="A0A2S4VK67"/>
<feature type="compositionally biased region" description="Basic and acidic residues" evidence="1">
    <location>
        <begin position="35"/>
        <end position="53"/>
    </location>
</feature>
<protein>
    <recommendedName>
        <fullName evidence="4">DUF1764 domain-containing protein</fullName>
    </recommendedName>
</protein>
<dbReference type="PANTHER" id="PTHR34066:SF1">
    <property type="entry name" value="DUF1764 FAMILY PROTEIN"/>
    <property type="match status" value="1"/>
</dbReference>
<dbReference type="VEuPathDB" id="FungiDB:PSHT_02446"/>
<dbReference type="PANTHER" id="PTHR34066">
    <property type="entry name" value="GROWTH FACTOR 2"/>
    <property type="match status" value="1"/>
</dbReference>
<feature type="region of interest" description="Disordered" evidence="1">
    <location>
        <begin position="35"/>
        <end position="57"/>
    </location>
</feature>
<feature type="compositionally biased region" description="Polar residues" evidence="1">
    <location>
        <begin position="115"/>
        <end position="135"/>
    </location>
</feature>
<feature type="compositionally biased region" description="Basic and acidic residues" evidence="1">
    <location>
        <begin position="183"/>
        <end position="195"/>
    </location>
</feature>
<accession>A0A2S4VK67</accession>
<dbReference type="InterPro" id="IPR013885">
    <property type="entry name" value="DUF1764_euk"/>
</dbReference>
<gene>
    <name evidence="2" type="ORF">PSTT_06528</name>
</gene>
<proteinExistence type="predicted"/>